<sequence length="104" mass="11472">MLFLLFLIYVLLRFGHGELLKADFVVLRLPHKGVISLDWSRFLKTQSLARGPQGSAQPNVKLGTEDILAQVGLQDLGAYPPSKLGSKEILSEQYQSLCSTVTSL</sequence>
<reference evidence="2" key="1">
    <citation type="journal article" date="2023" name="Plant J.">
        <title>The genome of the king protea, Protea cynaroides.</title>
        <authorList>
            <person name="Chang J."/>
            <person name="Duong T.A."/>
            <person name="Schoeman C."/>
            <person name="Ma X."/>
            <person name="Roodt D."/>
            <person name="Barker N."/>
            <person name="Li Z."/>
            <person name="Van de Peer Y."/>
            <person name="Mizrachi E."/>
        </authorList>
    </citation>
    <scope>NUCLEOTIDE SEQUENCE</scope>
    <source>
        <tissue evidence="2">Young leaves</tissue>
    </source>
</reference>
<name>A0A9Q0KN84_9MAGN</name>
<dbReference type="Proteomes" id="UP001141806">
    <property type="component" value="Unassembled WGS sequence"/>
</dbReference>
<gene>
    <name evidence="2" type="ORF">NE237_006906</name>
</gene>
<keyword evidence="1" id="KW-0732">Signal</keyword>
<keyword evidence="3" id="KW-1185">Reference proteome</keyword>
<evidence type="ECO:0000313" key="3">
    <source>
        <dbReference type="Proteomes" id="UP001141806"/>
    </source>
</evidence>
<proteinExistence type="predicted"/>
<comment type="caution">
    <text evidence="2">The sequence shown here is derived from an EMBL/GenBank/DDBJ whole genome shotgun (WGS) entry which is preliminary data.</text>
</comment>
<evidence type="ECO:0000313" key="2">
    <source>
        <dbReference type="EMBL" id="KAJ4973732.1"/>
    </source>
</evidence>
<feature type="signal peptide" evidence="1">
    <location>
        <begin position="1"/>
        <end position="17"/>
    </location>
</feature>
<dbReference type="AlphaFoldDB" id="A0A9Q0KN84"/>
<organism evidence="2 3">
    <name type="scientific">Protea cynaroides</name>
    <dbReference type="NCBI Taxonomy" id="273540"/>
    <lineage>
        <taxon>Eukaryota</taxon>
        <taxon>Viridiplantae</taxon>
        <taxon>Streptophyta</taxon>
        <taxon>Embryophyta</taxon>
        <taxon>Tracheophyta</taxon>
        <taxon>Spermatophyta</taxon>
        <taxon>Magnoliopsida</taxon>
        <taxon>Proteales</taxon>
        <taxon>Proteaceae</taxon>
        <taxon>Protea</taxon>
    </lineage>
</organism>
<evidence type="ECO:0000256" key="1">
    <source>
        <dbReference type="SAM" id="SignalP"/>
    </source>
</evidence>
<dbReference type="EMBL" id="JAMYWD010000004">
    <property type="protein sequence ID" value="KAJ4973732.1"/>
    <property type="molecule type" value="Genomic_DNA"/>
</dbReference>
<feature type="chain" id="PRO_5040339200" evidence="1">
    <location>
        <begin position="18"/>
        <end position="104"/>
    </location>
</feature>
<accession>A0A9Q0KN84</accession>
<protein>
    <submittedName>
        <fullName evidence="2">Uncharacterized protein</fullName>
    </submittedName>
</protein>